<dbReference type="GO" id="GO:0051082">
    <property type="term" value="F:unfolded protein binding"/>
    <property type="evidence" value="ECO:0007669"/>
    <property type="project" value="InterPro"/>
</dbReference>
<dbReference type="Gene3D" id="3.40.50.11260">
    <property type="match status" value="1"/>
</dbReference>
<feature type="binding site" evidence="5">
    <location>
        <position position="169"/>
    </location>
    <ligand>
        <name>ATP</name>
        <dbReference type="ChEBI" id="CHEBI:30616"/>
    </ligand>
</feature>
<dbReference type="SUPFAM" id="SSF54211">
    <property type="entry name" value="Ribosomal protein S5 domain 2-like"/>
    <property type="match status" value="1"/>
</dbReference>
<dbReference type="SUPFAM" id="SSF55874">
    <property type="entry name" value="ATPase domain of HSP90 chaperone/DNA topoisomerase II/histidine kinase"/>
    <property type="match status" value="1"/>
</dbReference>
<dbReference type="Pfam" id="PF13589">
    <property type="entry name" value="HATPase_c_3"/>
    <property type="match status" value="1"/>
</dbReference>
<comment type="caution">
    <text evidence="6">The sequence shown here is derived from an EMBL/GenBank/DDBJ whole genome shotgun (WGS) entry which is preliminary data.</text>
</comment>
<dbReference type="GO" id="GO:0005524">
    <property type="term" value="F:ATP binding"/>
    <property type="evidence" value="ECO:0007669"/>
    <property type="project" value="UniProtKB-KW"/>
</dbReference>
<dbReference type="RefSeq" id="WP_227017893.1">
    <property type="nucleotide sequence ID" value="NZ_JAGSND010000004.1"/>
</dbReference>
<dbReference type="InterPro" id="IPR036890">
    <property type="entry name" value="HATPase_C_sf"/>
</dbReference>
<name>A0A8J8B1K3_9FIRM</name>
<dbReference type="Proteomes" id="UP000675664">
    <property type="component" value="Unassembled WGS sequence"/>
</dbReference>
<dbReference type="PIRSF" id="PIRSF002583">
    <property type="entry name" value="Hsp90"/>
    <property type="match status" value="1"/>
</dbReference>
<evidence type="ECO:0000256" key="2">
    <source>
        <dbReference type="ARBA" id="ARBA00022741"/>
    </source>
</evidence>
<dbReference type="InterPro" id="IPR037196">
    <property type="entry name" value="HSP90_C"/>
</dbReference>
<dbReference type="Pfam" id="PF00183">
    <property type="entry name" value="HSP90"/>
    <property type="match status" value="1"/>
</dbReference>
<dbReference type="InterPro" id="IPR001404">
    <property type="entry name" value="Hsp90_fam"/>
</dbReference>
<keyword evidence="2 5" id="KW-0547">Nucleotide-binding</keyword>
<evidence type="ECO:0000256" key="5">
    <source>
        <dbReference type="PIRSR" id="PIRSR002583-1"/>
    </source>
</evidence>
<evidence type="ECO:0000256" key="4">
    <source>
        <dbReference type="ARBA" id="ARBA00023186"/>
    </source>
</evidence>
<dbReference type="AlphaFoldDB" id="A0A8J8B1K3"/>
<evidence type="ECO:0000313" key="7">
    <source>
        <dbReference type="Proteomes" id="UP000675664"/>
    </source>
</evidence>
<dbReference type="Gene3D" id="3.30.230.80">
    <property type="match status" value="1"/>
</dbReference>
<accession>A0A8J8B1K3</accession>
<reference evidence="6" key="1">
    <citation type="submission" date="2021-04" db="EMBL/GenBank/DDBJ databases">
        <title>Sinoanaerobacter chloroacetimidivorans sp. nov., an obligate anaerobic bacterium isolated from anaerobic sludge.</title>
        <authorList>
            <person name="Bao Y."/>
        </authorList>
    </citation>
    <scope>NUCLEOTIDE SEQUENCE</scope>
    <source>
        <strain evidence="6">BAD-6</strain>
    </source>
</reference>
<dbReference type="Gene3D" id="3.30.565.10">
    <property type="entry name" value="Histidine kinase-like ATPase, C-terminal domain"/>
    <property type="match status" value="1"/>
</dbReference>
<proteinExistence type="inferred from homology"/>
<comment type="similarity">
    <text evidence="1">Belongs to the heat shock protein 90 family.</text>
</comment>
<reference evidence="6" key="2">
    <citation type="submission" date="2021-04" db="EMBL/GenBank/DDBJ databases">
        <authorList>
            <person name="Liu J."/>
        </authorList>
    </citation>
    <scope>NUCLEOTIDE SEQUENCE</scope>
    <source>
        <strain evidence="6">BAD-6</strain>
    </source>
</reference>
<dbReference type="PRINTS" id="PR00775">
    <property type="entry name" value="HEATSHOCK90"/>
</dbReference>
<dbReference type="GO" id="GO:0140662">
    <property type="term" value="F:ATP-dependent protein folding chaperone"/>
    <property type="evidence" value="ECO:0007669"/>
    <property type="project" value="InterPro"/>
</dbReference>
<organism evidence="6 7">
    <name type="scientific">Sinanaerobacter chloroacetimidivorans</name>
    <dbReference type="NCBI Taxonomy" id="2818044"/>
    <lineage>
        <taxon>Bacteria</taxon>
        <taxon>Bacillati</taxon>
        <taxon>Bacillota</taxon>
        <taxon>Clostridia</taxon>
        <taxon>Peptostreptococcales</taxon>
        <taxon>Anaerovoracaceae</taxon>
        <taxon>Sinanaerobacter</taxon>
    </lineage>
</organism>
<keyword evidence="3 5" id="KW-0067">ATP-binding</keyword>
<feature type="binding site" evidence="5">
    <location>
        <position position="320"/>
    </location>
    <ligand>
        <name>ATP</name>
        <dbReference type="ChEBI" id="CHEBI:30616"/>
    </ligand>
</feature>
<evidence type="ECO:0000313" key="6">
    <source>
        <dbReference type="EMBL" id="MBR0597761.1"/>
    </source>
</evidence>
<evidence type="ECO:0000256" key="3">
    <source>
        <dbReference type="ARBA" id="ARBA00022840"/>
    </source>
</evidence>
<protein>
    <submittedName>
        <fullName evidence="6">Molecular chaperone HtpG</fullName>
    </submittedName>
</protein>
<feature type="binding site" evidence="5">
    <location>
        <position position="83"/>
    </location>
    <ligand>
        <name>ATP</name>
        <dbReference type="ChEBI" id="CHEBI:30616"/>
    </ligand>
</feature>
<evidence type="ECO:0000256" key="1">
    <source>
        <dbReference type="ARBA" id="ARBA00008239"/>
    </source>
</evidence>
<dbReference type="PANTHER" id="PTHR11528">
    <property type="entry name" value="HEAT SHOCK PROTEIN 90 FAMILY MEMBER"/>
    <property type="match status" value="1"/>
</dbReference>
<feature type="binding site" evidence="5">
    <location>
        <position position="33"/>
    </location>
    <ligand>
        <name>ATP</name>
        <dbReference type="ChEBI" id="CHEBI:30616"/>
    </ligand>
</feature>
<gene>
    <name evidence="6" type="primary">htpG</name>
    <name evidence="6" type="ORF">KCX82_07750</name>
</gene>
<keyword evidence="7" id="KW-1185">Reference proteome</keyword>
<dbReference type="Gene3D" id="1.20.120.790">
    <property type="entry name" value="Heat shock protein 90, C-terminal domain"/>
    <property type="match status" value="1"/>
</dbReference>
<dbReference type="SUPFAM" id="SSF110942">
    <property type="entry name" value="HSP90 C-terminal domain"/>
    <property type="match status" value="1"/>
</dbReference>
<keyword evidence="4" id="KW-0143">Chaperone</keyword>
<dbReference type="GO" id="GO:0016887">
    <property type="term" value="F:ATP hydrolysis activity"/>
    <property type="evidence" value="ECO:0007669"/>
    <property type="project" value="InterPro"/>
</dbReference>
<dbReference type="EMBL" id="JAGSND010000004">
    <property type="protein sequence ID" value="MBR0597761.1"/>
    <property type="molecule type" value="Genomic_DNA"/>
</dbReference>
<dbReference type="NCBIfam" id="NF003555">
    <property type="entry name" value="PRK05218.1"/>
    <property type="match status" value="1"/>
</dbReference>
<sequence length="616" mass="70899">MNKQSGYLSIESKNIFSILKKWLYTEQDIVFRELISNASDAIEKLVTLQEKGEAVKESSAARIVVTLDTEANCIIISDNGIGMTEAEVDQYINQIAFSGAADFINQHSQEQTDSIIGHFGVGFYSAFMLADHVAIETKSYQENASAVRWDCKSDMSYEMKPGTRTQHGTDVILYMNDPNPYMSKPETVYNIIKKYFMFLQTEVYFEAPEFDKVFVNDTNPIWKQPDSAIVPEEMNNFYKEFYNDIADPLFWIKFESIDIGISGIIFFRNTKNGTEELDGSFKIYNRGVYVGENIKELVPKFVNLQSGIIDCKNLPLVVSRSTIREDEQKDDMASLIYECLSQEVTIALNSFFEKNRKQYETFWPHLNAFVKYGIMQDKIFASVMTRKVIFEDIYGRYRTIQEYIDDETNADKGIVYYASEAIEQSHYIEIFKRCKLNALLFDHVIDQPFLRRQEVVHSNIQFVRIDSNIESLFQGSLNGDDAAKVELLTQKIHHGLGERLGKMELKITNLAEDSITTLIVNDEKSRRMADMMEMYGLIKGTDHSIKEMQSKRTLLVNLNNDIVRFILKSEDKSQADLIINQLFDLALMSQGTLNLNDVESFILRSETMIHKLIRSC</sequence>
<dbReference type="InterPro" id="IPR020575">
    <property type="entry name" value="Hsp90_N"/>
</dbReference>
<feature type="binding site" evidence="5">
    <location>
        <position position="78"/>
    </location>
    <ligand>
        <name>ATP</name>
        <dbReference type="ChEBI" id="CHEBI:30616"/>
    </ligand>
</feature>
<feature type="binding site" evidence="5">
    <location>
        <begin position="98"/>
        <end position="99"/>
    </location>
    <ligand>
        <name>ATP</name>
        <dbReference type="ChEBI" id="CHEBI:30616"/>
    </ligand>
</feature>
<feature type="binding site" evidence="5">
    <location>
        <position position="37"/>
    </location>
    <ligand>
        <name>ATP</name>
        <dbReference type="ChEBI" id="CHEBI:30616"/>
    </ligand>
</feature>
<dbReference type="InterPro" id="IPR020568">
    <property type="entry name" value="Ribosomal_Su5_D2-typ_SF"/>
</dbReference>